<keyword evidence="7" id="KW-1185">Reference proteome</keyword>
<dbReference type="InterPro" id="IPR000014">
    <property type="entry name" value="PAS"/>
</dbReference>
<dbReference type="Pfam" id="PF00015">
    <property type="entry name" value="MCPsignal"/>
    <property type="match status" value="1"/>
</dbReference>
<feature type="domain" description="PAC" evidence="5">
    <location>
        <begin position="210"/>
        <end position="262"/>
    </location>
</feature>
<reference evidence="6 7" key="1">
    <citation type="submission" date="2020-03" db="EMBL/GenBank/DDBJ databases">
        <title>Genome mining reveals the biosynthetic pathways of PHA and ectoines of the halophilic strain Salinivibrio costicola M318 isolated from fermented shrimp paste.</title>
        <authorList>
            <person name="Doan T.V."/>
            <person name="Tran L.T."/>
            <person name="Trieu T.A."/>
            <person name="Nguyen Q.V."/>
            <person name="Quach T.N."/>
            <person name="Phi T.Q."/>
            <person name="Kumar S."/>
        </authorList>
    </citation>
    <scope>NUCLEOTIDE SEQUENCE [LARGE SCALE GENOMIC DNA]</scope>
    <source>
        <strain evidence="6 7">M318</strain>
    </source>
</reference>
<dbReference type="SMART" id="SM00086">
    <property type="entry name" value="PAC"/>
    <property type="match status" value="2"/>
</dbReference>
<evidence type="ECO:0000313" key="6">
    <source>
        <dbReference type="EMBL" id="QIR07525.1"/>
    </source>
</evidence>
<dbReference type="Gene3D" id="3.30.450.20">
    <property type="entry name" value="PAS domain"/>
    <property type="match status" value="2"/>
</dbReference>
<keyword evidence="1 2" id="KW-0807">Transducer</keyword>
<evidence type="ECO:0000259" key="4">
    <source>
        <dbReference type="PROSITE" id="PS50112"/>
    </source>
</evidence>
<name>A0ABX6K7M0_SALCS</name>
<dbReference type="Pfam" id="PF08448">
    <property type="entry name" value="PAS_4"/>
    <property type="match status" value="2"/>
</dbReference>
<dbReference type="PANTHER" id="PTHR24422:SF10">
    <property type="entry name" value="CHEMOTAXIS PROTEIN METHYLTRANSFERASE 2"/>
    <property type="match status" value="1"/>
</dbReference>
<dbReference type="Proteomes" id="UP000501408">
    <property type="component" value="Chromosome 2"/>
</dbReference>
<dbReference type="PROSITE" id="PS50113">
    <property type="entry name" value="PAC"/>
    <property type="match status" value="2"/>
</dbReference>
<dbReference type="InterPro" id="IPR001610">
    <property type="entry name" value="PAC"/>
</dbReference>
<feature type="domain" description="PAC" evidence="5">
    <location>
        <begin position="88"/>
        <end position="142"/>
    </location>
</feature>
<evidence type="ECO:0000313" key="7">
    <source>
        <dbReference type="Proteomes" id="UP000501408"/>
    </source>
</evidence>
<dbReference type="NCBIfam" id="TIGR00229">
    <property type="entry name" value="sensory_box"/>
    <property type="match status" value="2"/>
</dbReference>
<dbReference type="InterPro" id="IPR004090">
    <property type="entry name" value="Chemotax_Me-accpt_rcpt"/>
</dbReference>
<dbReference type="InterPro" id="IPR013656">
    <property type="entry name" value="PAS_4"/>
</dbReference>
<sequence length="437" mass="48612">MLRWNKSKSLTESEITVLQQKYNAIWDGNAVIEFEPDGTIIRANENFLGAVGYRLDQIQGQHHRMFCPPHVANHPDYGLLWQKVQQGENFSGIFERIDAQGNTLWLEANYFPVRDEQGKVISAIKIAADVTQRKQEADKTGSIMQALDRSQGVVEYDIDGTIKTANRNFLSLVGYQADQLQGKPHSVLCESTFNKENPQFWPQLAQGQFQSGLYRVLSKTGDIIWVEGSYNPIRDGQGNIINVIQFARDVTQRIEREQEIQCTIKEASEIASSTSEQTAQVCQEGLNYLQEALKTSALIAQQVGQATVSIEKLNAQFADIEKIVHTIRDIAEQTNLLSLNAAIEAARAGEQGRGFAVVADEVRQLSQRTSASTSEIANVVENNRSHIEAIRISIQEAQGTSDTGKDKIEQVAASMEEIERGAQSVSSMATELIQLQQ</sequence>
<dbReference type="RefSeq" id="WP_167315124.1">
    <property type="nucleotide sequence ID" value="NZ_CP050267.1"/>
</dbReference>
<protein>
    <submittedName>
        <fullName evidence="6">PAS domain S-box protein</fullName>
    </submittedName>
</protein>
<organism evidence="6 7">
    <name type="scientific">Salinivibrio costicola</name>
    <name type="common">Vibrio costicola</name>
    <dbReference type="NCBI Taxonomy" id="51367"/>
    <lineage>
        <taxon>Bacteria</taxon>
        <taxon>Pseudomonadati</taxon>
        <taxon>Pseudomonadota</taxon>
        <taxon>Gammaproteobacteria</taxon>
        <taxon>Vibrionales</taxon>
        <taxon>Vibrionaceae</taxon>
        <taxon>Salinivibrio</taxon>
    </lineage>
</organism>
<dbReference type="InterPro" id="IPR000700">
    <property type="entry name" value="PAS-assoc_C"/>
</dbReference>
<dbReference type="PROSITE" id="PS50112">
    <property type="entry name" value="PAS"/>
    <property type="match status" value="1"/>
</dbReference>
<evidence type="ECO:0000256" key="2">
    <source>
        <dbReference type="PROSITE-ProRule" id="PRU00284"/>
    </source>
</evidence>
<dbReference type="CDD" id="cd00130">
    <property type="entry name" value="PAS"/>
    <property type="match status" value="2"/>
</dbReference>
<feature type="domain" description="Methyl-accepting transducer" evidence="3">
    <location>
        <begin position="264"/>
        <end position="437"/>
    </location>
</feature>
<dbReference type="CDD" id="cd11386">
    <property type="entry name" value="MCP_signal"/>
    <property type="match status" value="1"/>
</dbReference>
<accession>A0ABX6K7M0</accession>
<dbReference type="SUPFAM" id="SSF58104">
    <property type="entry name" value="Methyl-accepting chemotaxis protein (MCP) signaling domain"/>
    <property type="match status" value="1"/>
</dbReference>
<dbReference type="PANTHER" id="PTHR24422">
    <property type="entry name" value="CHEMOTAXIS PROTEIN METHYLTRANSFERASE"/>
    <property type="match status" value="1"/>
</dbReference>
<evidence type="ECO:0000259" key="5">
    <source>
        <dbReference type="PROSITE" id="PS50113"/>
    </source>
</evidence>
<feature type="domain" description="PAS" evidence="4">
    <location>
        <begin position="153"/>
        <end position="183"/>
    </location>
</feature>
<dbReference type="EMBL" id="CP050267">
    <property type="protein sequence ID" value="QIR07525.1"/>
    <property type="molecule type" value="Genomic_DNA"/>
</dbReference>
<evidence type="ECO:0000256" key="1">
    <source>
        <dbReference type="ARBA" id="ARBA00023224"/>
    </source>
</evidence>
<evidence type="ECO:0000259" key="3">
    <source>
        <dbReference type="PROSITE" id="PS50111"/>
    </source>
</evidence>
<proteinExistence type="predicted"/>
<dbReference type="SMART" id="SM00283">
    <property type="entry name" value="MA"/>
    <property type="match status" value="1"/>
</dbReference>
<dbReference type="InterPro" id="IPR004089">
    <property type="entry name" value="MCPsignal_dom"/>
</dbReference>
<dbReference type="PRINTS" id="PR00260">
    <property type="entry name" value="CHEMTRNSDUCR"/>
</dbReference>
<dbReference type="Gene3D" id="1.10.287.950">
    <property type="entry name" value="Methyl-accepting chemotaxis protein"/>
    <property type="match status" value="1"/>
</dbReference>
<gene>
    <name evidence="6" type="ORF">HBA18_13980</name>
</gene>
<dbReference type="PROSITE" id="PS50111">
    <property type="entry name" value="CHEMOTAXIS_TRANSDUC_2"/>
    <property type="match status" value="1"/>
</dbReference>
<dbReference type="SUPFAM" id="SSF55785">
    <property type="entry name" value="PYP-like sensor domain (PAS domain)"/>
    <property type="match status" value="2"/>
</dbReference>
<dbReference type="InterPro" id="IPR050903">
    <property type="entry name" value="Bact_Chemotaxis_MeTrfase"/>
</dbReference>
<dbReference type="InterPro" id="IPR035965">
    <property type="entry name" value="PAS-like_dom_sf"/>
</dbReference>